<protein>
    <submittedName>
        <fullName evidence="1">Uncharacterized protein</fullName>
    </submittedName>
</protein>
<gene>
    <name evidence="1" type="ORF">MYCFIDRAFT_177307</name>
</gene>
<dbReference type="HOGENOM" id="CLU_1278119_0_0_1"/>
<dbReference type="AlphaFoldDB" id="M3AT99"/>
<accession>M3AT99</accession>
<dbReference type="KEGG" id="pfj:MYCFIDRAFT_177307"/>
<reference evidence="1 2" key="1">
    <citation type="journal article" date="2012" name="PLoS Pathog.">
        <title>Diverse lifestyles and strategies of plant pathogenesis encoded in the genomes of eighteen Dothideomycetes fungi.</title>
        <authorList>
            <person name="Ohm R.A."/>
            <person name="Feau N."/>
            <person name="Henrissat B."/>
            <person name="Schoch C.L."/>
            <person name="Horwitz B.A."/>
            <person name="Barry K.W."/>
            <person name="Condon B.J."/>
            <person name="Copeland A.C."/>
            <person name="Dhillon B."/>
            <person name="Glaser F."/>
            <person name="Hesse C.N."/>
            <person name="Kosti I."/>
            <person name="LaButti K."/>
            <person name="Lindquist E.A."/>
            <person name="Lucas S."/>
            <person name="Salamov A.A."/>
            <person name="Bradshaw R.E."/>
            <person name="Ciuffetti L."/>
            <person name="Hamelin R.C."/>
            <person name="Kema G.H.J."/>
            <person name="Lawrence C."/>
            <person name="Scott J.A."/>
            <person name="Spatafora J.W."/>
            <person name="Turgeon B.G."/>
            <person name="de Wit P.J.G.M."/>
            <person name="Zhong S."/>
            <person name="Goodwin S.B."/>
            <person name="Grigoriev I.V."/>
        </authorList>
    </citation>
    <scope>NUCLEOTIDE SEQUENCE [LARGE SCALE GENOMIC DNA]</scope>
    <source>
        <strain evidence="1 2">CIRAD86</strain>
    </source>
</reference>
<evidence type="ECO:0000313" key="2">
    <source>
        <dbReference type="Proteomes" id="UP000016932"/>
    </source>
</evidence>
<name>M3AT99_PSEFD</name>
<proteinExistence type="predicted"/>
<evidence type="ECO:0000313" key="1">
    <source>
        <dbReference type="EMBL" id="EME80358.1"/>
    </source>
</evidence>
<dbReference type="EMBL" id="KB446561">
    <property type="protein sequence ID" value="EME80358.1"/>
    <property type="molecule type" value="Genomic_DNA"/>
</dbReference>
<dbReference type="GeneID" id="19333717"/>
<organism evidence="1 2">
    <name type="scientific">Pseudocercospora fijiensis (strain CIRAD86)</name>
    <name type="common">Black leaf streak disease fungus</name>
    <name type="synonym">Mycosphaerella fijiensis</name>
    <dbReference type="NCBI Taxonomy" id="383855"/>
    <lineage>
        <taxon>Eukaryota</taxon>
        <taxon>Fungi</taxon>
        <taxon>Dikarya</taxon>
        <taxon>Ascomycota</taxon>
        <taxon>Pezizomycotina</taxon>
        <taxon>Dothideomycetes</taxon>
        <taxon>Dothideomycetidae</taxon>
        <taxon>Mycosphaerellales</taxon>
        <taxon>Mycosphaerellaceae</taxon>
        <taxon>Pseudocercospora</taxon>
    </lineage>
</organism>
<dbReference type="Proteomes" id="UP000016932">
    <property type="component" value="Unassembled WGS sequence"/>
</dbReference>
<dbReference type="RefSeq" id="XP_007929322.1">
    <property type="nucleotide sequence ID" value="XM_007931131.1"/>
</dbReference>
<sequence length="216" mass="24367">MSLPVILGHHKDTILTDDRRVQEWRRALAQSVVVQICSPRPDADAVRVHTTAAQYSLSTRAESQRAVGTSFETLEAQARENGEGLVGMMSRPEQRQIHGAAMPRICTVCMFSDMGVLLVRTAWTDAEPQRYCIHTERRYGILLKLPRVIFLVSRQLSSRHGMAQHANIPRHRDRADERIALYCKASRSRGSGEGLSRWIAEANYCLYHAPSPPRPP</sequence>
<dbReference type="VEuPathDB" id="FungiDB:MYCFIDRAFT_177307"/>
<keyword evidence="2" id="KW-1185">Reference proteome</keyword>